<keyword evidence="2" id="KW-1185">Reference proteome</keyword>
<comment type="caution">
    <text evidence="1">The sequence shown here is derived from an EMBL/GenBank/DDBJ whole genome shotgun (WGS) entry which is preliminary data.</text>
</comment>
<protein>
    <submittedName>
        <fullName evidence="1">Uncharacterized protein</fullName>
    </submittedName>
</protein>
<proteinExistence type="predicted"/>
<dbReference type="Proteomes" id="UP000737018">
    <property type="component" value="Unassembled WGS sequence"/>
</dbReference>
<dbReference type="OrthoDB" id="10458594at2759"/>
<evidence type="ECO:0000313" key="2">
    <source>
        <dbReference type="Proteomes" id="UP000737018"/>
    </source>
</evidence>
<organism evidence="1 2">
    <name type="scientific">Castanea mollissima</name>
    <name type="common">Chinese chestnut</name>
    <dbReference type="NCBI Taxonomy" id="60419"/>
    <lineage>
        <taxon>Eukaryota</taxon>
        <taxon>Viridiplantae</taxon>
        <taxon>Streptophyta</taxon>
        <taxon>Embryophyta</taxon>
        <taxon>Tracheophyta</taxon>
        <taxon>Spermatophyta</taxon>
        <taxon>Magnoliopsida</taxon>
        <taxon>eudicotyledons</taxon>
        <taxon>Gunneridae</taxon>
        <taxon>Pentapetalae</taxon>
        <taxon>rosids</taxon>
        <taxon>fabids</taxon>
        <taxon>Fagales</taxon>
        <taxon>Fagaceae</taxon>
        <taxon>Castanea</taxon>
    </lineage>
</organism>
<evidence type="ECO:0000313" key="1">
    <source>
        <dbReference type="EMBL" id="KAF3946455.1"/>
    </source>
</evidence>
<dbReference type="AlphaFoldDB" id="A0A8J4Q6S4"/>
<sequence length="73" mass="8281">MVLSSSQIHQVGTITSKSCIYSHFSLSKPLIRVGRWQRQLEGIGENGGHWQNLRHRFRGHSLADPDELCDPVI</sequence>
<dbReference type="EMBL" id="JRKL02009176">
    <property type="protein sequence ID" value="KAF3946455.1"/>
    <property type="molecule type" value="Genomic_DNA"/>
</dbReference>
<name>A0A8J4Q6S4_9ROSI</name>
<accession>A0A8J4Q6S4</accession>
<reference evidence="1" key="1">
    <citation type="submission" date="2020-03" db="EMBL/GenBank/DDBJ databases">
        <title>Castanea mollissima Vanexum genome sequencing.</title>
        <authorList>
            <person name="Staton M."/>
        </authorList>
    </citation>
    <scope>NUCLEOTIDE SEQUENCE</scope>
    <source>
        <tissue evidence="1">Leaf</tissue>
    </source>
</reference>
<gene>
    <name evidence="1" type="ORF">CMV_027280</name>
</gene>